<accession>A0A2X2J2J5</accession>
<keyword evidence="4 8" id="KW-0812">Transmembrane</keyword>
<evidence type="ECO:0000256" key="7">
    <source>
        <dbReference type="ARBA" id="ARBA00023136"/>
    </source>
</evidence>
<dbReference type="GO" id="GO:0008324">
    <property type="term" value="F:monoatomic cation transmembrane transporter activity"/>
    <property type="evidence" value="ECO:0007669"/>
    <property type="project" value="InterPro"/>
</dbReference>
<name>A0A2X2J2J5_SPHMU</name>
<evidence type="ECO:0000256" key="3">
    <source>
        <dbReference type="ARBA" id="ARBA00022475"/>
    </source>
</evidence>
<evidence type="ECO:0000256" key="5">
    <source>
        <dbReference type="ARBA" id="ARBA00022989"/>
    </source>
</evidence>
<dbReference type="InterPro" id="IPR003445">
    <property type="entry name" value="Cat_transpt"/>
</dbReference>
<organism evidence="9 10">
    <name type="scientific">Sphingobacterium multivorum</name>
    <dbReference type="NCBI Taxonomy" id="28454"/>
    <lineage>
        <taxon>Bacteria</taxon>
        <taxon>Pseudomonadati</taxon>
        <taxon>Bacteroidota</taxon>
        <taxon>Sphingobacteriia</taxon>
        <taxon>Sphingobacteriales</taxon>
        <taxon>Sphingobacteriaceae</taxon>
        <taxon>Sphingobacterium</taxon>
    </lineage>
</organism>
<gene>
    <name evidence="9" type="primary">ktrB_2</name>
    <name evidence="9" type="ORF">NCTC11343_03169</name>
</gene>
<protein>
    <submittedName>
        <fullName evidence="9">Ktr system potassium uptake protein B</fullName>
    </submittedName>
</protein>
<comment type="subcellular location">
    <subcellularLocation>
        <location evidence="1">Cell membrane</location>
        <topology evidence="1">Multi-pass membrane protein</topology>
    </subcellularLocation>
</comment>
<evidence type="ECO:0000256" key="8">
    <source>
        <dbReference type="SAM" id="Phobius"/>
    </source>
</evidence>
<dbReference type="EMBL" id="UAUU01000009">
    <property type="protein sequence ID" value="SPZ87884.1"/>
    <property type="molecule type" value="Genomic_DNA"/>
</dbReference>
<dbReference type="GO" id="GO:0005886">
    <property type="term" value="C:plasma membrane"/>
    <property type="evidence" value="ECO:0007669"/>
    <property type="project" value="UniProtKB-SubCell"/>
</dbReference>
<dbReference type="AlphaFoldDB" id="A0A2X2J2J5"/>
<evidence type="ECO:0000256" key="2">
    <source>
        <dbReference type="ARBA" id="ARBA00022448"/>
    </source>
</evidence>
<feature type="transmembrane region" description="Helical" evidence="8">
    <location>
        <begin position="30"/>
        <end position="52"/>
    </location>
</feature>
<dbReference type="Pfam" id="PF02386">
    <property type="entry name" value="TrkH"/>
    <property type="match status" value="1"/>
</dbReference>
<dbReference type="RefSeq" id="WP_256603820.1">
    <property type="nucleotide sequence ID" value="NZ_UAUU01000009.1"/>
</dbReference>
<evidence type="ECO:0000256" key="1">
    <source>
        <dbReference type="ARBA" id="ARBA00004651"/>
    </source>
</evidence>
<dbReference type="PANTHER" id="PTHR32024:SF1">
    <property type="entry name" value="KTR SYSTEM POTASSIUM UPTAKE PROTEIN B"/>
    <property type="match status" value="1"/>
</dbReference>
<dbReference type="PANTHER" id="PTHR32024">
    <property type="entry name" value="TRK SYSTEM POTASSIUM UPTAKE PROTEIN TRKG-RELATED"/>
    <property type="match status" value="1"/>
</dbReference>
<keyword evidence="5 8" id="KW-1133">Transmembrane helix</keyword>
<evidence type="ECO:0000313" key="10">
    <source>
        <dbReference type="Proteomes" id="UP000251241"/>
    </source>
</evidence>
<proteinExistence type="predicted"/>
<evidence type="ECO:0000313" key="9">
    <source>
        <dbReference type="EMBL" id="SPZ87884.1"/>
    </source>
</evidence>
<reference evidence="9 10" key="1">
    <citation type="submission" date="2018-06" db="EMBL/GenBank/DDBJ databases">
        <authorList>
            <consortium name="Pathogen Informatics"/>
            <person name="Doyle S."/>
        </authorList>
    </citation>
    <scope>NUCLEOTIDE SEQUENCE [LARGE SCALE GENOMIC DNA]</scope>
    <source>
        <strain evidence="9 10">NCTC11343</strain>
    </source>
</reference>
<evidence type="ECO:0000256" key="6">
    <source>
        <dbReference type="ARBA" id="ARBA00023065"/>
    </source>
</evidence>
<keyword evidence="7 8" id="KW-0472">Membrane</keyword>
<evidence type="ECO:0000256" key="4">
    <source>
        <dbReference type="ARBA" id="ARBA00022692"/>
    </source>
</evidence>
<dbReference type="GO" id="GO:0030001">
    <property type="term" value="P:metal ion transport"/>
    <property type="evidence" value="ECO:0007669"/>
    <property type="project" value="UniProtKB-ARBA"/>
</dbReference>
<keyword evidence="3" id="KW-1003">Cell membrane</keyword>
<dbReference type="Proteomes" id="UP000251241">
    <property type="component" value="Unassembled WGS sequence"/>
</dbReference>
<sequence length="69" mass="7489">MKALLFEALSAYTTCGLSLGITPSLSMGGKLIIALTMLVGRVGMLTLLVAFIKNTTRRNIVFPEEKILF</sequence>
<keyword evidence="2" id="KW-0813">Transport</keyword>
<keyword evidence="6" id="KW-0406">Ion transport</keyword>